<evidence type="ECO:0000313" key="14">
    <source>
        <dbReference type="Proteomes" id="UP001249851"/>
    </source>
</evidence>
<evidence type="ECO:0000256" key="3">
    <source>
        <dbReference type="ARBA" id="ARBA00022603"/>
    </source>
</evidence>
<reference evidence="13" key="1">
    <citation type="journal article" date="2023" name="G3 (Bethesda)">
        <title>Whole genome assembly and annotation of the endangered Caribbean coral Acropora cervicornis.</title>
        <authorList>
            <person name="Selwyn J.D."/>
            <person name="Vollmer S.V."/>
        </authorList>
    </citation>
    <scope>NUCLEOTIDE SEQUENCE</scope>
    <source>
        <strain evidence="13">K2</strain>
    </source>
</reference>
<dbReference type="Pfam" id="PF02475">
    <property type="entry name" value="TRM5-TYW2_MTfase"/>
    <property type="match status" value="1"/>
</dbReference>
<dbReference type="InterPro" id="IPR025792">
    <property type="entry name" value="tRNA_Gua_MeTrfase_euk"/>
</dbReference>
<evidence type="ECO:0000256" key="4">
    <source>
        <dbReference type="ARBA" id="ARBA00022679"/>
    </source>
</evidence>
<dbReference type="InterPro" id="IPR056744">
    <property type="entry name" value="TRM5/TYW2-like_N"/>
</dbReference>
<dbReference type="Gene3D" id="3.40.50.150">
    <property type="entry name" value="Vaccinia Virus protein VP39"/>
    <property type="match status" value="1"/>
</dbReference>
<comment type="subcellular location">
    <subcellularLocation>
        <location evidence="11">Mitochondrion matrix</location>
    </subcellularLocation>
    <subcellularLocation>
        <location evidence="11">Nucleus</location>
    </subcellularLocation>
    <subcellularLocation>
        <location evidence="11">Cytoplasm</location>
    </subcellularLocation>
    <text evidence="11">Predominantly in the mitochondria and in the nucleus.</text>
</comment>
<dbReference type="PANTHER" id="PTHR23245:SF36">
    <property type="entry name" value="TRNA (GUANINE(37)-N1)-METHYLTRANSFERASE"/>
    <property type="match status" value="1"/>
</dbReference>
<comment type="similarity">
    <text evidence="11">Belongs to the TRM5 / TYW2 family.</text>
</comment>
<keyword evidence="2 11" id="KW-0963">Cytoplasm</keyword>
<keyword evidence="6 11" id="KW-0819">tRNA processing</keyword>
<evidence type="ECO:0000256" key="9">
    <source>
        <dbReference type="ARBA" id="ARBA00045951"/>
    </source>
</evidence>
<comment type="subunit">
    <text evidence="11">Monomer.</text>
</comment>
<dbReference type="GO" id="GO:0005759">
    <property type="term" value="C:mitochondrial matrix"/>
    <property type="evidence" value="ECO:0007669"/>
    <property type="project" value="UniProtKB-SubCell"/>
</dbReference>
<dbReference type="GO" id="GO:0052906">
    <property type="term" value="F:tRNA (guanine(37)-N1)-methyltransferase activity"/>
    <property type="evidence" value="ECO:0007669"/>
    <property type="project" value="UniProtKB-UniRule"/>
</dbReference>
<dbReference type="GO" id="GO:0070901">
    <property type="term" value="P:mitochondrial tRNA methylation"/>
    <property type="evidence" value="ECO:0007669"/>
    <property type="project" value="UniProtKB-ARBA"/>
</dbReference>
<evidence type="ECO:0000256" key="10">
    <source>
        <dbReference type="ARBA" id="ARBA00047783"/>
    </source>
</evidence>
<dbReference type="Pfam" id="PF25133">
    <property type="entry name" value="TYW2_N_2"/>
    <property type="match status" value="1"/>
</dbReference>
<evidence type="ECO:0000256" key="7">
    <source>
        <dbReference type="ARBA" id="ARBA00023128"/>
    </source>
</evidence>
<accession>A0AAD9VAN1</accession>
<dbReference type="InterPro" id="IPR030382">
    <property type="entry name" value="MeTrfase_TRM5/TYW2"/>
</dbReference>
<evidence type="ECO:0000259" key="12">
    <source>
        <dbReference type="PROSITE" id="PS51684"/>
    </source>
</evidence>
<evidence type="ECO:0000256" key="6">
    <source>
        <dbReference type="ARBA" id="ARBA00022694"/>
    </source>
</evidence>
<comment type="caution">
    <text evidence="13">The sequence shown here is derived from an EMBL/GenBank/DDBJ whole genome shotgun (WGS) entry which is preliminary data.</text>
</comment>
<evidence type="ECO:0000256" key="8">
    <source>
        <dbReference type="ARBA" id="ARBA00023242"/>
    </source>
</evidence>
<dbReference type="PANTHER" id="PTHR23245">
    <property type="entry name" value="TRNA METHYLTRANSFERASE"/>
    <property type="match status" value="1"/>
</dbReference>
<dbReference type="HAMAP" id="MF_03152">
    <property type="entry name" value="TRM5"/>
    <property type="match status" value="1"/>
</dbReference>
<evidence type="ECO:0000256" key="5">
    <source>
        <dbReference type="ARBA" id="ARBA00022691"/>
    </source>
</evidence>
<gene>
    <name evidence="13" type="ORF">P5673_008286</name>
</gene>
<feature type="binding site" evidence="11">
    <location>
        <position position="332"/>
    </location>
    <ligand>
        <name>S-adenosyl-L-methionine</name>
        <dbReference type="ChEBI" id="CHEBI:59789"/>
    </ligand>
</feature>
<dbReference type="PROSITE" id="PS51684">
    <property type="entry name" value="SAM_MT_TRM5_TYW2"/>
    <property type="match status" value="1"/>
</dbReference>
<keyword evidence="14" id="KW-1185">Reference proteome</keyword>
<dbReference type="Gene3D" id="3.30.300.110">
    <property type="entry name" value="Met-10+ protein-like domains"/>
    <property type="match status" value="1"/>
</dbReference>
<keyword evidence="3 11" id="KW-0489">Methyltransferase</keyword>
<comment type="function">
    <text evidence="11">Specifically methylates the N1 position of guanosine-37 in various cytoplasmic and mitochondrial tRNAs. Methylation is not dependent on the nature of the nucleoside 5' of the target nucleoside. This is the first step in the biosynthesis of wybutosine (yW), a modified base adjacent to the anticodon of tRNAs and required for accurate decoding.</text>
</comment>
<comment type="function">
    <text evidence="9">Involved in mitochondrial tRNA methylation. Specifically methylates the N1 position of guanosine-37 in various tRNAs. Methylation is not dependent on the nature of the nucleoside 5' of the target nucleoside. This is the first step in the biosynthesis of wybutosine (yW), a modified base adjacent to the anticodon of tRNAs and required for accurate decoding.</text>
</comment>
<keyword evidence="4 11" id="KW-0808">Transferase</keyword>
<dbReference type="SUPFAM" id="SSF53335">
    <property type="entry name" value="S-adenosyl-L-methionine-dependent methyltransferases"/>
    <property type="match status" value="1"/>
</dbReference>
<evidence type="ECO:0000256" key="2">
    <source>
        <dbReference type="ARBA" id="ARBA00022490"/>
    </source>
</evidence>
<organism evidence="13 14">
    <name type="scientific">Acropora cervicornis</name>
    <name type="common">Staghorn coral</name>
    <dbReference type="NCBI Taxonomy" id="6130"/>
    <lineage>
        <taxon>Eukaryota</taxon>
        <taxon>Metazoa</taxon>
        <taxon>Cnidaria</taxon>
        <taxon>Anthozoa</taxon>
        <taxon>Hexacorallia</taxon>
        <taxon>Scleractinia</taxon>
        <taxon>Astrocoeniina</taxon>
        <taxon>Acroporidae</taxon>
        <taxon>Acropora</taxon>
    </lineage>
</organism>
<dbReference type="EC" id="2.1.1.228" evidence="11"/>
<keyword evidence="8 11" id="KW-0539">Nucleus</keyword>
<feature type="binding site" evidence="11">
    <location>
        <position position="225"/>
    </location>
    <ligand>
        <name>S-adenosyl-L-methionine</name>
        <dbReference type="ChEBI" id="CHEBI:59789"/>
    </ligand>
</feature>
<feature type="domain" description="SAM-dependent methyltransferase TRM5/TYW2-type" evidence="12">
    <location>
        <begin position="135"/>
        <end position="413"/>
    </location>
</feature>
<feature type="binding site" evidence="11">
    <location>
        <begin position="291"/>
        <end position="292"/>
    </location>
    <ligand>
        <name>S-adenosyl-L-methionine</name>
        <dbReference type="ChEBI" id="CHEBI:59789"/>
    </ligand>
</feature>
<dbReference type="GO" id="GO:0002939">
    <property type="term" value="P:tRNA N1-guanine methylation"/>
    <property type="evidence" value="ECO:0007669"/>
    <property type="project" value="TreeGrafter"/>
</dbReference>
<protein>
    <recommendedName>
        <fullName evidence="11">tRNA (guanine(37)-N1)-methyltransferase</fullName>
        <ecNumber evidence="11">2.1.1.228</ecNumber>
    </recommendedName>
    <alternativeName>
        <fullName evidence="11">M1G-methyltransferase</fullName>
    </alternativeName>
    <alternativeName>
        <fullName evidence="11">tRNA [GM37] methyltransferase</fullName>
    </alternativeName>
    <alternativeName>
        <fullName evidence="11">tRNA methyltransferase 5 homolog</fullName>
    </alternativeName>
</protein>
<keyword evidence="7 11" id="KW-0496">Mitochondrion</keyword>
<keyword evidence="5 11" id="KW-0949">S-adenosyl-L-methionine</keyword>
<dbReference type="GO" id="GO:0005634">
    <property type="term" value="C:nucleus"/>
    <property type="evidence" value="ECO:0007669"/>
    <property type="project" value="UniProtKB-SubCell"/>
</dbReference>
<feature type="binding site" evidence="11">
    <location>
        <begin position="263"/>
        <end position="264"/>
    </location>
    <ligand>
        <name>S-adenosyl-L-methionine</name>
        <dbReference type="ChEBI" id="CHEBI:59789"/>
    </ligand>
</feature>
<dbReference type="InterPro" id="IPR029063">
    <property type="entry name" value="SAM-dependent_MTases_sf"/>
</dbReference>
<name>A0AAD9VAN1_ACRCE</name>
<comment type="catalytic activity">
    <reaction evidence="10 11">
        <text>guanosine(37) in tRNA + S-adenosyl-L-methionine = N(1)-methylguanosine(37) in tRNA + S-adenosyl-L-homocysteine + H(+)</text>
        <dbReference type="Rhea" id="RHEA:36899"/>
        <dbReference type="Rhea" id="RHEA-COMP:10145"/>
        <dbReference type="Rhea" id="RHEA-COMP:10147"/>
        <dbReference type="ChEBI" id="CHEBI:15378"/>
        <dbReference type="ChEBI" id="CHEBI:57856"/>
        <dbReference type="ChEBI" id="CHEBI:59789"/>
        <dbReference type="ChEBI" id="CHEBI:73542"/>
        <dbReference type="ChEBI" id="CHEBI:74269"/>
        <dbReference type="EC" id="2.1.1.228"/>
    </reaction>
</comment>
<evidence type="ECO:0000256" key="11">
    <source>
        <dbReference type="HAMAP-Rule" id="MF_03152"/>
    </source>
</evidence>
<sequence length="439" mass="49523">MEKFVGISSLFQPPSTVQGAKILNKDAFRTIVNLPALRIEAKKCSVFLKNFSKFLLNQPRLRNIVSDANGKDKKILLLNPQKSLEDLNEKDREFVENQGAEKTTHDLVLGYEHWTTEQVLRAVLPAEINEIPSSFETIGHIAHVNLRDSQLDYKHLIGQVLLDKNSPQIKTVVNKTNTIHDVFRFFKMEVIAGENNFQTSVKQDGCVFEFDFSKVYWNSRLQTEHSRLVALFDHEDVVCDMFAGVGPFAIPAGNKGCTVYANDLNPASYQALQKNVKLNRVENRVHAFNMEGREFVKKLVQSSLLSLIPSSEQSAKLEGQKILKPFTQVVMNLPASAVDFLDVFHGLYSIQRHVTLPRIHCYCFSKSNSPIEDAQEQVEKRLGSSIAGRCTVHCVRDVAPKKVMVCVSFKLPECVAFGEENEKVVNGDSKRQRDQSGKL</sequence>
<reference evidence="13" key="2">
    <citation type="journal article" date="2023" name="Science">
        <title>Genomic signatures of disease resistance in endangered staghorn corals.</title>
        <authorList>
            <person name="Vollmer S.V."/>
            <person name="Selwyn J.D."/>
            <person name="Despard B.A."/>
            <person name="Roesel C.L."/>
        </authorList>
    </citation>
    <scope>NUCLEOTIDE SEQUENCE</scope>
    <source>
        <strain evidence="13">K2</strain>
    </source>
</reference>
<evidence type="ECO:0000313" key="13">
    <source>
        <dbReference type="EMBL" id="KAK2567466.1"/>
    </source>
</evidence>
<dbReference type="Proteomes" id="UP001249851">
    <property type="component" value="Unassembled WGS sequence"/>
</dbReference>
<dbReference type="EMBL" id="JARQWQ010000014">
    <property type="protein sequence ID" value="KAK2567466.1"/>
    <property type="molecule type" value="Genomic_DNA"/>
</dbReference>
<evidence type="ECO:0000256" key="1">
    <source>
        <dbReference type="ARBA" id="ARBA00009775"/>
    </source>
</evidence>
<dbReference type="InterPro" id="IPR056743">
    <property type="entry name" value="TRM5-TYW2-like_MTfase"/>
</dbReference>
<comment type="similarity">
    <text evidence="1">Belongs to the class I-like SAM-binding methyltransferase superfamily. TRM5/TYW2 family.</text>
</comment>
<dbReference type="FunFam" id="3.30.300.110:FF:000001">
    <property type="entry name" value="tRNA (guanine(37)-N1)-methyltransferase"/>
    <property type="match status" value="1"/>
</dbReference>
<proteinExistence type="inferred from homology"/>
<dbReference type="AlphaFoldDB" id="A0AAD9VAN1"/>